<evidence type="ECO:0000256" key="3">
    <source>
        <dbReference type="ARBA" id="ARBA00022679"/>
    </source>
</evidence>
<name>A0A517PWU9_9PLAN</name>
<keyword evidence="8" id="KW-1185">Reference proteome</keyword>
<dbReference type="Pfam" id="PF00456">
    <property type="entry name" value="Transketolase_N"/>
    <property type="match status" value="1"/>
</dbReference>
<evidence type="ECO:0000256" key="5">
    <source>
        <dbReference type="ARBA" id="ARBA00023052"/>
    </source>
</evidence>
<dbReference type="Gene3D" id="3.40.50.970">
    <property type="match status" value="1"/>
</dbReference>
<evidence type="ECO:0000256" key="1">
    <source>
        <dbReference type="ARBA" id="ARBA00001964"/>
    </source>
</evidence>
<evidence type="ECO:0000313" key="8">
    <source>
        <dbReference type="Proteomes" id="UP000320421"/>
    </source>
</evidence>
<keyword evidence="4" id="KW-0479">Metal-binding</keyword>
<sequence>MIYGSFRRIEGNTVAAQANALSMEELKEKGKVLRRLIIKMTTEAGSGHPSSSLSAVEVVNALWFGGFMKYDPQNPTWEARDRFILSKGHAVPVLYAAMAEAGYFSTDDVMTLRKLGSPFEGHPNMKRLPGIEASTGSLGQGLSLGIGQALGARLNKNGANVFVVIGDGEMGEGQVWEALAAAEKYKLGNLTAIIDQNGYQQTGATKDVLDMGSFEDKIAAFGWHTQTINGNCQETVVEALEAAAKVTDRPKAIISQTKKGYGILPVLEEAGDTNYHGKPLSPELAEKALALLS</sequence>
<dbReference type="EC" id="2.2.1.1" evidence="7"/>
<dbReference type="AlphaFoldDB" id="A0A517PWU9"/>
<gene>
    <name evidence="7" type="primary">tktA</name>
    <name evidence="7" type="ORF">HG66A1_56800</name>
</gene>
<keyword evidence="3 7" id="KW-0808">Transferase</keyword>
<comment type="similarity">
    <text evidence="2">Belongs to the transketolase family.</text>
</comment>
<evidence type="ECO:0000256" key="2">
    <source>
        <dbReference type="ARBA" id="ARBA00007131"/>
    </source>
</evidence>
<dbReference type="InterPro" id="IPR029061">
    <property type="entry name" value="THDP-binding"/>
</dbReference>
<protein>
    <submittedName>
        <fullName evidence="7">Transketolase 1</fullName>
        <ecNumber evidence="7">2.2.1.1</ecNumber>
    </submittedName>
</protein>
<organism evidence="7 8">
    <name type="scientific">Gimesia chilikensis</name>
    <dbReference type="NCBI Taxonomy" id="2605989"/>
    <lineage>
        <taxon>Bacteria</taxon>
        <taxon>Pseudomonadati</taxon>
        <taxon>Planctomycetota</taxon>
        <taxon>Planctomycetia</taxon>
        <taxon>Planctomycetales</taxon>
        <taxon>Planctomycetaceae</taxon>
        <taxon>Gimesia</taxon>
    </lineage>
</organism>
<dbReference type="PANTHER" id="PTHR47514">
    <property type="entry name" value="TRANSKETOLASE N-TERMINAL SECTION-RELATED"/>
    <property type="match status" value="1"/>
</dbReference>
<feature type="domain" description="Transketolase N-terminal" evidence="6">
    <location>
        <begin position="31"/>
        <end position="282"/>
    </location>
</feature>
<dbReference type="CDD" id="cd02012">
    <property type="entry name" value="TPP_TK"/>
    <property type="match status" value="1"/>
</dbReference>
<dbReference type="PANTHER" id="PTHR47514:SF1">
    <property type="entry name" value="TRANSKETOLASE N-TERMINAL SECTION-RELATED"/>
    <property type="match status" value="1"/>
</dbReference>
<comment type="cofactor">
    <cofactor evidence="1">
        <name>thiamine diphosphate</name>
        <dbReference type="ChEBI" id="CHEBI:58937"/>
    </cofactor>
</comment>
<reference evidence="7 8" key="1">
    <citation type="submission" date="2019-02" db="EMBL/GenBank/DDBJ databases">
        <title>Deep-cultivation of Planctomycetes and their phenomic and genomic characterization uncovers novel biology.</title>
        <authorList>
            <person name="Wiegand S."/>
            <person name="Jogler M."/>
            <person name="Boedeker C."/>
            <person name="Pinto D."/>
            <person name="Vollmers J."/>
            <person name="Rivas-Marin E."/>
            <person name="Kohn T."/>
            <person name="Peeters S.H."/>
            <person name="Heuer A."/>
            <person name="Rast P."/>
            <person name="Oberbeckmann S."/>
            <person name="Bunk B."/>
            <person name="Jeske O."/>
            <person name="Meyerdierks A."/>
            <person name="Storesund J.E."/>
            <person name="Kallscheuer N."/>
            <person name="Luecker S."/>
            <person name="Lage O.M."/>
            <person name="Pohl T."/>
            <person name="Merkel B.J."/>
            <person name="Hornburger P."/>
            <person name="Mueller R.-W."/>
            <person name="Bruemmer F."/>
            <person name="Labrenz M."/>
            <person name="Spormann A.M."/>
            <person name="Op den Camp H."/>
            <person name="Overmann J."/>
            <person name="Amann R."/>
            <person name="Jetten M.S.M."/>
            <person name="Mascher T."/>
            <person name="Medema M.H."/>
            <person name="Devos D.P."/>
            <person name="Kaster A.-K."/>
            <person name="Ovreas L."/>
            <person name="Rohde M."/>
            <person name="Galperin M.Y."/>
            <person name="Jogler C."/>
        </authorList>
    </citation>
    <scope>NUCLEOTIDE SEQUENCE [LARGE SCALE GENOMIC DNA]</scope>
    <source>
        <strain evidence="7 8">HG66A1</strain>
    </source>
</reference>
<accession>A0A517PWU9</accession>
<evidence type="ECO:0000313" key="7">
    <source>
        <dbReference type="EMBL" id="QDT23855.1"/>
    </source>
</evidence>
<dbReference type="InterPro" id="IPR049557">
    <property type="entry name" value="Transketolase_CS"/>
</dbReference>
<dbReference type="SUPFAM" id="SSF52518">
    <property type="entry name" value="Thiamin diphosphate-binding fold (THDP-binding)"/>
    <property type="match status" value="1"/>
</dbReference>
<evidence type="ECO:0000256" key="4">
    <source>
        <dbReference type="ARBA" id="ARBA00022723"/>
    </source>
</evidence>
<dbReference type="GO" id="GO:0046872">
    <property type="term" value="F:metal ion binding"/>
    <property type="evidence" value="ECO:0007669"/>
    <property type="project" value="UniProtKB-KW"/>
</dbReference>
<dbReference type="PROSITE" id="PS00801">
    <property type="entry name" value="TRANSKETOLASE_1"/>
    <property type="match status" value="1"/>
</dbReference>
<dbReference type="EMBL" id="CP036266">
    <property type="protein sequence ID" value="QDT23855.1"/>
    <property type="molecule type" value="Genomic_DNA"/>
</dbReference>
<evidence type="ECO:0000259" key="6">
    <source>
        <dbReference type="Pfam" id="PF00456"/>
    </source>
</evidence>
<keyword evidence="5" id="KW-0786">Thiamine pyrophosphate</keyword>
<dbReference type="GO" id="GO:0004802">
    <property type="term" value="F:transketolase activity"/>
    <property type="evidence" value="ECO:0007669"/>
    <property type="project" value="UniProtKB-EC"/>
</dbReference>
<dbReference type="InterPro" id="IPR005474">
    <property type="entry name" value="Transketolase_N"/>
</dbReference>
<proteinExistence type="inferred from homology"/>
<dbReference type="Proteomes" id="UP000320421">
    <property type="component" value="Chromosome"/>
</dbReference>